<evidence type="ECO:0000313" key="2">
    <source>
        <dbReference type="Proteomes" id="UP001281410"/>
    </source>
</evidence>
<gene>
    <name evidence="1" type="ORF">Dsin_021068</name>
</gene>
<dbReference type="EMBL" id="JANJYJ010000006">
    <property type="protein sequence ID" value="KAK3207022.1"/>
    <property type="molecule type" value="Genomic_DNA"/>
</dbReference>
<dbReference type="AlphaFoldDB" id="A0AAE0AAY2"/>
<sequence>MVAMTKKFQYHVKRSTTDRFEAAFIHNHYKWRISATKLKNSDYFEVKMYNASHLCNELQNTGGDHRQASSWIIGHYIKSKFEGVGCNNRLKAIIADIYKLLGLNISYEKAWRVRESAFDEVRGSPEESYA</sequence>
<reference evidence="1" key="1">
    <citation type="journal article" date="2023" name="Plant J.">
        <title>Genome sequences and population genomics provide insights into the demographic history, inbreeding, and mutation load of two 'living fossil' tree species of Dipteronia.</title>
        <authorList>
            <person name="Feng Y."/>
            <person name="Comes H.P."/>
            <person name="Chen J."/>
            <person name="Zhu S."/>
            <person name="Lu R."/>
            <person name="Zhang X."/>
            <person name="Li P."/>
            <person name="Qiu J."/>
            <person name="Olsen K.M."/>
            <person name="Qiu Y."/>
        </authorList>
    </citation>
    <scope>NUCLEOTIDE SEQUENCE</scope>
    <source>
        <strain evidence="1">NBL</strain>
    </source>
</reference>
<comment type="caution">
    <text evidence="1">The sequence shown here is derived from an EMBL/GenBank/DDBJ whole genome shotgun (WGS) entry which is preliminary data.</text>
</comment>
<dbReference type="PANTHER" id="PTHR31973">
    <property type="entry name" value="POLYPROTEIN, PUTATIVE-RELATED"/>
    <property type="match status" value="1"/>
</dbReference>
<name>A0AAE0AAY2_9ROSI</name>
<dbReference type="Proteomes" id="UP001281410">
    <property type="component" value="Unassembled WGS sequence"/>
</dbReference>
<organism evidence="1 2">
    <name type="scientific">Dipteronia sinensis</name>
    <dbReference type="NCBI Taxonomy" id="43782"/>
    <lineage>
        <taxon>Eukaryota</taxon>
        <taxon>Viridiplantae</taxon>
        <taxon>Streptophyta</taxon>
        <taxon>Embryophyta</taxon>
        <taxon>Tracheophyta</taxon>
        <taxon>Spermatophyta</taxon>
        <taxon>Magnoliopsida</taxon>
        <taxon>eudicotyledons</taxon>
        <taxon>Gunneridae</taxon>
        <taxon>Pentapetalae</taxon>
        <taxon>rosids</taxon>
        <taxon>malvids</taxon>
        <taxon>Sapindales</taxon>
        <taxon>Sapindaceae</taxon>
        <taxon>Hippocastanoideae</taxon>
        <taxon>Acereae</taxon>
        <taxon>Dipteronia</taxon>
    </lineage>
</organism>
<protein>
    <submittedName>
        <fullName evidence="1">Uncharacterized protein</fullName>
    </submittedName>
</protein>
<accession>A0AAE0AAY2</accession>
<evidence type="ECO:0000313" key="1">
    <source>
        <dbReference type="EMBL" id="KAK3207022.1"/>
    </source>
</evidence>
<proteinExistence type="predicted"/>
<keyword evidence="2" id="KW-1185">Reference proteome</keyword>
<dbReference type="PANTHER" id="PTHR31973:SF187">
    <property type="entry name" value="MUTATOR TRANSPOSASE MUDRA PROTEIN"/>
    <property type="match status" value="1"/>
</dbReference>